<dbReference type="KEGG" id="sre:PTSG_11659"/>
<evidence type="ECO:0000313" key="3">
    <source>
        <dbReference type="Proteomes" id="UP000007799"/>
    </source>
</evidence>
<sequence>MWRRGKRRDPAGPCHINWCDNPLLSEEDESEDGETVKQSDCDARMRPAEEGKATVERFNDPQQHAAVEQAKGDAVVNMGCRPLPLPPGVSASMSGEVAMPSSPTASSFSSAPHINRTRHNPGFTAHYPAR</sequence>
<gene>
    <name evidence="2" type="ORF">PTSG_11659</name>
</gene>
<feature type="compositionally biased region" description="Basic and acidic residues" evidence="1">
    <location>
        <begin position="34"/>
        <end position="50"/>
    </location>
</feature>
<evidence type="ECO:0000313" key="2">
    <source>
        <dbReference type="EMBL" id="EGD76228.1"/>
    </source>
</evidence>
<dbReference type="Proteomes" id="UP000007799">
    <property type="component" value="Unassembled WGS sequence"/>
</dbReference>
<keyword evidence="3" id="KW-1185">Reference proteome</keyword>
<feature type="region of interest" description="Disordered" evidence="1">
    <location>
        <begin position="1"/>
        <end position="50"/>
    </location>
</feature>
<dbReference type="InParanoid" id="F2TXW9"/>
<dbReference type="EMBL" id="GL832956">
    <property type="protein sequence ID" value="EGD76228.1"/>
    <property type="molecule type" value="Genomic_DNA"/>
</dbReference>
<protein>
    <submittedName>
        <fullName evidence="2">Uncharacterized protein</fullName>
    </submittedName>
</protein>
<dbReference type="GeneID" id="16078997"/>
<evidence type="ECO:0000256" key="1">
    <source>
        <dbReference type="SAM" id="MobiDB-lite"/>
    </source>
</evidence>
<proteinExistence type="predicted"/>
<reference evidence="2" key="1">
    <citation type="submission" date="2009-08" db="EMBL/GenBank/DDBJ databases">
        <title>Annotation of Salpingoeca rosetta.</title>
        <authorList>
            <consortium name="The Broad Institute Genome Sequencing Platform"/>
            <person name="Russ C."/>
            <person name="Cuomo C."/>
            <person name="Burger G."/>
            <person name="Gray M.W."/>
            <person name="Holland P.W.H."/>
            <person name="King N."/>
            <person name="Lang F.B.F."/>
            <person name="Roger A.J."/>
            <person name="Ruiz-Trillo I."/>
            <person name="Young S.K."/>
            <person name="Zeng Q."/>
            <person name="Gargeya S."/>
            <person name="Alvarado L."/>
            <person name="Berlin A."/>
            <person name="Chapman S.B."/>
            <person name="Chen Z."/>
            <person name="Freedman E."/>
            <person name="Gellesch M."/>
            <person name="Goldberg J."/>
            <person name="Griggs A."/>
            <person name="Gujja S."/>
            <person name="Heilman E."/>
            <person name="Heiman D."/>
            <person name="Howarth C."/>
            <person name="Mehta T."/>
            <person name="Neiman D."/>
            <person name="Pearson M."/>
            <person name="Roberts A."/>
            <person name="Saif S."/>
            <person name="Shea T."/>
            <person name="Shenoy N."/>
            <person name="Sisk P."/>
            <person name="Stolte C."/>
            <person name="Sykes S."/>
            <person name="White J."/>
            <person name="Yandava C."/>
            <person name="Haas B."/>
            <person name="Nusbaum C."/>
            <person name="Birren B."/>
        </authorList>
    </citation>
    <scope>NUCLEOTIDE SEQUENCE [LARGE SCALE GENOMIC DNA]</scope>
    <source>
        <strain evidence="2">ATCC 50818</strain>
    </source>
</reference>
<dbReference type="AlphaFoldDB" id="F2TXW9"/>
<dbReference type="RefSeq" id="XP_004998403.1">
    <property type="nucleotide sequence ID" value="XM_004998346.1"/>
</dbReference>
<feature type="region of interest" description="Disordered" evidence="1">
    <location>
        <begin position="91"/>
        <end position="130"/>
    </location>
</feature>
<feature type="compositionally biased region" description="Low complexity" evidence="1">
    <location>
        <begin position="98"/>
        <end position="112"/>
    </location>
</feature>
<accession>F2TXW9</accession>
<name>F2TXW9_SALR5</name>
<organism evidence="3">
    <name type="scientific">Salpingoeca rosetta (strain ATCC 50818 / BSB-021)</name>
    <dbReference type="NCBI Taxonomy" id="946362"/>
    <lineage>
        <taxon>Eukaryota</taxon>
        <taxon>Choanoflagellata</taxon>
        <taxon>Craspedida</taxon>
        <taxon>Salpingoecidae</taxon>
        <taxon>Salpingoeca</taxon>
    </lineage>
</organism>